<keyword evidence="2" id="KW-1185">Reference proteome</keyword>
<evidence type="ECO:0000313" key="1">
    <source>
        <dbReference type="EMBL" id="RNA26398.1"/>
    </source>
</evidence>
<proteinExistence type="predicted"/>
<dbReference type="AlphaFoldDB" id="A0A3M7RST5"/>
<evidence type="ECO:0000313" key="2">
    <source>
        <dbReference type="Proteomes" id="UP000276133"/>
    </source>
</evidence>
<sequence length="70" mass="8416">MIKNNKALVVRRVFFLTRRLILFDANILDSFPEPMPFYSKRITRINFNNSLILINWYNQNSTLNQLVQKI</sequence>
<dbReference type="EMBL" id="REGN01002745">
    <property type="protein sequence ID" value="RNA26398.1"/>
    <property type="molecule type" value="Genomic_DNA"/>
</dbReference>
<gene>
    <name evidence="1" type="ORF">BpHYR1_034750</name>
</gene>
<protein>
    <submittedName>
        <fullName evidence="1">Uncharacterized protein</fullName>
    </submittedName>
</protein>
<accession>A0A3M7RST5</accession>
<dbReference type="Proteomes" id="UP000276133">
    <property type="component" value="Unassembled WGS sequence"/>
</dbReference>
<reference evidence="1 2" key="1">
    <citation type="journal article" date="2018" name="Sci. Rep.">
        <title>Genomic signatures of local adaptation to the degree of environmental predictability in rotifers.</title>
        <authorList>
            <person name="Franch-Gras L."/>
            <person name="Hahn C."/>
            <person name="Garcia-Roger E.M."/>
            <person name="Carmona M.J."/>
            <person name="Serra M."/>
            <person name="Gomez A."/>
        </authorList>
    </citation>
    <scope>NUCLEOTIDE SEQUENCE [LARGE SCALE GENOMIC DNA]</scope>
    <source>
        <strain evidence="1">HYR1</strain>
    </source>
</reference>
<organism evidence="1 2">
    <name type="scientific">Brachionus plicatilis</name>
    <name type="common">Marine rotifer</name>
    <name type="synonym">Brachionus muelleri</name>
    <dbReference type="NCBI Taxonomy" id="10195"/>
    <lineage>
        <taxon>Eukaryota</taxon>
        <taxon>Metazoa</taxon>
        <taxon>Spiralia</taxon>
        <taxon>Gnathifera</taxon>
        <taxon>Rotifera</taxon>
        <taxon>Eurotatoria</taxon>
        <taxon>Monogononta</taxon>
        <taxon>Pseudotrocha</taxon>
        <taxon>Ploima</taxon>
        <taxon>Brachionidae</taxon>
        <taxon>Brachionus</taxon>
    </lineage>
</organism>
<name>A0A3M7RST5_BRAPC</name>
<comment type="caution">
    <text evidence="1">The sequence shown here is derived from an EMBL/GenBank/DDBJ whole genome shotgun (WGS) entry which is preliminary data.</text>
</comment>